<evidence type="ECO:0000313" key="1">
    <source>
        <dbReference type="EMBL" id="ROR03027.1"/>
    </source>
</evidence>
<keyword evidence="2" id="KW-1185">Reference proteome</keyword>
<evidence type="ECO:0008006" key="3">
    <source>
        <dbReference type="Google" id="ProtNLM"/>
    </source>
</evidence>
<dbReference type="AlphaFoldDB" id="A0A3N1VT66"/>
<name>A0A3N1VT66_9BACT</name>
<dbReference type="RefSeq" id="WP_123288827.1">
    <property type="nucleotide sequence ID" value="NZ_RJVA01000009.1"/>
</dbReference>
<evidence type="ECO:0000313" key="2">
    <source>
        <dbReference type="Proteomes" id="UP000276223"/>
    </source>
</evidence>
<dbReference type="EMBL" id="RJVA01000009">
    <property type="protein sequence ID" value="ROR03027.1"/>
    <property type="molecule type" value="Genomic_DNA"/>
</dbReference>
<dbReference type="Proteomes" id="UP000276223">
    <property type="component" value="Unassembled WGS sequence"/>
</dbReference>
<gene>
    <name evidence="1" type="ORF">EDC27_0282</name>
</gene>
<organism evidence="1 2">
    <name type="scientific">Desulfosoma caldarium</name>
    <dbReference type="NCBI Taxonomy" id="610254"/>
    <lineage>
        <taxon>Bacteria</taxon>
        <taxon>Pseudomonadati</taxon>
        <taxon>Thermodesulfobacteriota</taxon>
        <taxon>Syntrophobacteria</taxon>
        <taxon>Syntrophobacterales</taxon>
        <taxon>Syntrophobacteraceae</taxon>
        <taxon>Desulfosoma</taxon>
    </lineage>
</organism>
<comment type="caution">
    <text evidence="1">The sequence shown here is derived from an EMBL/GenBank/DDBJ whole genome shotgun (WGS) entry which is preliminary data.</text>
</comment>
<protein>
    <recommendedName>
        <fullName evidence="3">Alginate export protein</fullName>
    </recommendedName>
</protein>
<sequence>METHEEGEVMSWTGRAFVFGLAIFMAVTVSSIVEAQPAKDITEEVIVGPGSVSVATKKDIMMSFGALVRFIPTSESKWDFGMSDNLKGNSFFGGKYTERLFETHSNESGTVRGGYIRNEDKIYFNAMPTDRKWSFYAALEYDRPIDTDTVDNRGGRGDNSNFGLERLNVSVALPYGTRFHAGWDVWGFDHYEGASMVYADDNAGFWLDGQAGPVTYSIGYFKLAENNFQTSLAKTIGNYEFAANDDDRDLIAAYADYKINDKHKVKFFYGYDRIRGIPVRDFYTAAWGAAQSATGLSMAKIYDLLGLDGSAPDPTDPDFPFAYGATKVVSAGSPKTDSHHIGSYYVGNFGPVELFLEGVYQFGSADKVQNLKYSKYDISAYALAADVAVELKDWIGFSLKPHIGVLYTSGDDDPNDDKLKGYNGIENAQRFSNRWGGENTIIGDTNFVLGTALYGYLPEFYGNGTPIFTGGLQNFAGYGNGRGDNPGLTMVSVGLTAAPKKFIIYRTNVNNFWWNEDIKVKSFVYPYAETWVKSGFVGTEWDNELTVALHKNVFVKGQASFFFPGEVIEDVTAALGAKSDDTASRIAAELIWNF</sequence>
<reference evidence="1 2" key="1">
    <citation type="submission" date="2018-11" db="EMBL/GenBank/DDBJ databases">
        <title>Genomic Encyclopedia of Type Strains, Phase IV (KMG-IV): sequencing the most valuable type-strain genomes for metagenomic binning, comparative biology and taxonomic classification.</title>
        <authorList>
            <person name="Goeker M."/>
        </authorList>
    </citation>
    <scope>NUCLEOTIDE SEQUENCE [LARGE SCALE GENOMIC DNA]</scope>
    <source>
        <strain evidence="1 2">DSM 22027</strain>
    </source>
</reference>
<accession>A0A3N1VT66</accession>
<proteinExistence type="predicted"/>
<dbReference type="OrthoDB" id="9766227at2"/>